<gene>
    <name evidence="1" type="ORF">SAMN02787113_00571</name>
</gene>
<protein>
    <submittedName>
        <fullName evidence="1">Uncharacterized protein</fullName>
    </submittedName>
</protein>
<evidence type="ECO:0000313" key="2">
    <source>
        <dbReference type="Proteomes" id="UP000199410"/>
    </source>
</evidence>
<dbReference type="RefSeq" id="WP_170844050.1">
    <property type="nucleotide sequence ID" value="NZ_CP047674.1"/>
</dbReference>
<reference evidence="1 2" key="1">
    <citation type="submission" date="2016-10" db="EMBL/GenBank/DDBJ databases">
        <authorList>
            <person name="Varghese N."/>
            <person name="Submissions S."/>
        </authorList>
    </citation>
    <scope>NUCLEOTIDE SEQUENCE [LARGE SCALE GENOMIC DNA]</scope>
    <source>
        <strain evidence="1 2">TC-13</strain>
    </source>
</reference>
<name>A0A1H9AQ42_9BACI</name>
<accession>A0A1H9AQ42</accession>
<sequence>MNHRPLHQWQKEHHHRVKDFHKNHALALENGENGNGLLAKWERFVYKKGKALFKSAK</sequence>
<proteinExistence type="predicted"/>
<dbReference type="EMBL" id="FOEL01000002">
    <property type="protein sequence ID" value="SEP78769.1"/>
    <property type="molecule type" value="Genomic_DNA"/>
</dbReference>
<dbReference type="AlphaFoldDB" id="A0A1H9AQ42"/>
<dbReference type="Proteomes" id="UP000199410">
    <property type="component" value="Unassembled WGS sequence"/>
</dbReference>
<comment type="caution">
    <text evidence="1">The sequence shown here is derived from an EMBL/GenBank/DDBJ whole genome shotgun (WGS) entry which is preliminary data.</text>
</comment>
<organism evidence="1 2">
    <name type="scientific">Lysinibacillus fusiformis</name>
    <dbReference type="NCBI Taxonomy" id="28031"/>
    <lineage>
        <taxon>Bacteria</taxon>
        <taxon>Bacillati</taxon>
        <taxon>Bacillota</taxon>
        <taxon>Bacilli</taxon>
        <taxon>Bacillales</taxon>
        <taxon>Bacillaceae</taxon>
        <taxon>Lysinibacillus</taxon>
    </lineage>
</organism>
<evidence type="ECO:0000313" key="1">
    <source>
        <dbReference type="EMBL" id="SEP78769.1"/>
    </source>
</evidence>